<dbReference type="FunCoup" id="G0R5B0">
    <property type="interactions" value="508"/>
</dbReference>
<accession>G0R5B0</accession>
<feature type="coiled-coil region" evidence="1">
    <location>
        <begin position="38"/>
        <end position="65"/>
    </location>
</feature>
<feature type="region of interest" description="Disordered" evidence="2">
    <location>
        <begin position="11"/>
        <end position="31"/>
    </location>
</feature>
<dbReference type="EMBL" id="GL984365">
    <property type="protein sequence ID" value="EGR27355.1"/>
    <property type="molecule type" value="Genomic_DNA"/>
</dbReference>
<name>G0R5B0_ICHMU</name>
<dbReference type="InParanoid" id="G0R5B0"/>
<dbReference type="eggNOG" id="KOG3229">
    <property type="taxonomic scope" value="Eukaryota"/>
</dbReference>
<dbReference type="GeneID" id="14903419"/>
<protein>
    <submittedName>
        <fullName evidence="3">Snf7 family protein, putative</fullName>
    </submittedName>
</protein>
<evidence type="ECO:0000256" key="1">
    <source>
        <dbReference type="SAM" id="Coils"/>
    </source>
</evidence>
<dbReference type="InterPro" id="IPR005024">
    <property type="entry name" value="Snf7_fam"/>
</dbReference>
<organism evidence="3 4">
    <name type="scientific">Ichthyophthirius multifiliis</name>
    <name type="common">White spot disease agent</name>
    <name type="synonym">Ich</name>
    <dbReference type="NCBI Taxonomy" id="5932"/>
    <lineage>
        <taxon>Eukaryota</taxon>
        <taxon>Sar</taxon>
        <taxon>Alveolata</taxon>
        <taxon>Ciliophora</taxon>
        <taxon>Intramacronucleata</taxon>
        <taxon>Oligohymenophorea</taxon>
        <taxon>Hymenostomatida</taxon>
        <taxon>Ophryoglenina</taxon>
        <taxon>Ichthyophthirius</taxon>
    </lineage>
</organism>
<dbReference type="Pfam" id="PF03357">
    <property type="entry name" value="Snf7"/>
    <property type="match status" value="1"/>
</dbReference>
<dbReference type="AlphaFoldDB" id="G0R5B0"/>
<sequence>KIIQNRKMFQKLFGTAPQPEQKPPEPKKFNQLSKEELAQVQKDFKKKLQKEVREIEKEIFKIEFQGKQSQQNLVKEIKKGEKGDKFIKQTYAKQVLQTQKQKERYLNNKAKVMSLQYSLDNFFAQIKFAQTMQQTGSIMKQINQCMNIKELAVGMADMQKEMLKMGLTEEMMNDAMEAADDNMELENEQEVDNIINQIEQQVKQPGNKNINVQPQQQQSQEQLDDDFDAQLAALKN</sequence>
<feature type="non-terminal residue" evidence="3">
    <location>
        <position position="1"/>
    </location>
</feature>
<evidence type="ECO:0000256" key="2">
    <source>
        <dbReference type="SAM" id="MobiDB-lite"/>
    </source>
</evidence>
<dbReference type="PANTHER" id="PTHR10476">
    <property type="entry name" value="CHARGED MULTIVESICULAR BODY PROTEIN"/>
    <property type="match status" value="1"/>
</dbReference>
<gene>
    <name evidence="3" type="ORF">IMG5_197400</name>
</gene>
<dbReference type="OrthoDB" id="2329734at2759"/>
<evidence type="ECO:0000313" key="4">
    <source>
        <dbReference type="Proteomes" id="UP000008983"/>
    </source>
</evidence>
<dbReference type="Gene3D" id="6.10.140.1230">
    <property type="match status" value="1"/>
</dbReference>
<keyword evidence="4" id="KW-1185">Reference proteome</keyword>
<dbReference type="STRING" id="857967.G0R5B0"/>
<dbReference type="GO" id="GO:0007034">
    <property type="term" value="P:vacuolar transport"/>
    <property type="evidence" value="ECO:0007669"/>
    <property type="project" value="InterPro"/>
</dbReference>
<dbReference type="Proteomes" id="UP000008983">
    <property type="component" value="Unassembled WGS sequence"/>
</dbReference>
<keyword evidence="1" id="KW-0175">Coiled coil</keyword>
<dbReference type="OMA" id="KILWEVT"/>
<dbReference type="RefSeq" id="XP_004024239.1">
    <property type="nucleotide sequence ID" value="XM_004024190.1"/>
</dbReference>
<proteinExistence type="predicted"/>
<evidence type="ECO:0000313" key="3">
    <source>
        <dbReference type="EMBL" id="EGR27355.1"/>
    </source>
</evidence>
<feature type="compositionally biased region" description="Basic and acidic residues" evidence="2">
    <location>
        <begin position="22"/>
        <end position="31"/>
    </location>
</feature>
<reference evidence="3 4" key="1">
    <citation type="submission" date="2011-07" db="EMBL/GenBank/DDBJ databases">
        <authorList>
            <person name="Coyne R."/>
            <person name="Brami D."/>
            <person name="Johnson J."/>
            <person name="Hostetler J."/>
            <person name="Hannick L."/>
            <person name="Clark T."/>
            <person name="Cassidy-Hanley D."/>
            <person name="Inman J."/>
        </authorList>
    </citation>
    <scope>NUCLEOTIDE SEQUENCE [LARGE SCALE GENOMIC DNA]</scope>
    <source>
        <strain evidence="3 4">G5</strain>
    </source>
</reference>